<keyword evidence="3" id="KW-1185">Reference proteome</keyword>
<feature type="transmembrane region" description="Helical" evidence="1">
    <location>
        <begin position="83"/>
        <end position="102"/>
    </location>
</feature>
<keyword evidence="1" id="KW-1133">Transmembrane helix</keyword>
<evidence type="ECO:0000313" key="2">
    <source>
        <dbReference type="EMBL" id="PLS02495.1"/>
    </source>
</evidence>
<dbReference type="PANTHER" id="PTHR40031:SF1">
    <property type="entry name" value="MEMBRANE-BOUND METAL-DEPENDENT HYDROLASE"/>
    <property type="match status" value="1"/>
</dbReference>
<comment type="caution">
    <text evidence="2">The sequence shown here is derived from an EMBL/GenBank/DDBJ whole genome shotgun (WGS) entry which is preliminary data.</text>
</comment>
<dbReference type="Proteomes" id="UP000234950">
    <property type="component" value="Unassembled WGS sequence"/>
</dbReference>
<accession>A0A2N5HAF4</accession>
<keyword evidence="1" id="KW-0472">Membrane</keyword>
<dbReference type="EMBL" id="PGVE01000071">
    <property type="protein sequence ID" value="PLS02495.1"/>
    <property type="molecule type" value="Genomic_DNA"/>
</dbReference>
<dbReference type="PANTHER" id="PTHR40031">
    <property type="entry name" value="HYPOTHETICAL MEMBRANE SPANNING PROTEIN"/>
    <property type="match status" value="1"/>
</dbReference>
<dbReference type="Pfam" id="PF04307">
    <property type="entry name" value="YdjM"/>
    <property type="match status" value="1"/>
</dbReference>
<dbReference type="AlphaFoldDB" id="A0A2N5HAF4"/>
<feature type="transmembrane region" description="Helical" evidence="1">
    <location>
        <begin position="165"/>
        <end position="186"/>
    </location>
</feature>
<dbReference type="InterPro" id="IPR053170">
    <property type="entry name" value="Transcription_regulator"/>
</dbReference>
<gene>
    <name evidence="2" type="ORF">CVD27_19345</name>
</gene>
<sequence length="343" mass="39595">MSFLNGDFRLRSDRVDTFSHVVISLGLGALAQMDPTVSANETLSQVVIFGTVIGSNAPDFDFLYRLKGKGSYIRNHRGLSHSLPALPLWGILISGLLYPIVATAFFHLFIWTLLAVVLHVFFDLFNVHGTQILRPFSRTWVAFDAIPLLDPYILFLHFLGFGLILFYQAGITFLIIYFILFFYLTIRTISAILTKRHLQDHFINAERIKLIPRLKLFKWDVLIETEEDFLFGIYSVGSLTIEHTLSKKINYPALVSNSRFDQEVSDFLAATNYAYPFVEVRKKGYFVYWKDLRFRTKRFFPALAIQFISTDFKKKNSYIGRVNSLKQYKKVVRNLTNSSSSFN</sequence>
<dbReference type="InterPro" id="IPR007404">
    <property type="entry name" value="YdjM-like"/>
</dbReference>
<dbReference type="OrthoDB" id="110250at2"/>
<keyword evidence="1" id="KW-0812">Transmembrane</keyword>
<feature type="transmembrane region" description="Helical" evidence="1">
    <location>
        <begin position="139"/>
        <end position="159"/>
    </location>
</feature>
<proteinExistence type="predicted"/>
<evidence type="ECO:0000256" key="1">
    <source>
        <dbReference type="SAM" id="Phobius"/>
    </source>
</evidence>
<evidence type="ECO:0008006" key="4">
    <source>
        <dbReference type="Google" id="ProtNLM"/>
    </source>
</evidence>
<organism evidence="2 3">
    <name type="scientific">Neobacillus cucumis</name>
    <dbReference type="NCBI Taxonomy" id="1740721"/>
    <lineage>
        <taxon>Bacteria</taxon>
        <taxon>Bacillati</taxon>
        <taxon>Bacillota</taxon>
        <taxon>Bacilli</taxon>
        <taxon>Bacillales</taxon>
        <taxon>Bacillaceae</taxon>
        <taxon>Neobacillus</taxon>
    </lineage>
</organism>
<reference evidence="2 3" key="1">
    <citation type="submission" date="2017-11" db="EMBL/GenBank/DDBJ databases">
        <title>Comparitive Functional Genomics of Dry Heat Resistant strains isolated from the Viking Spacecraft.</title>
        <authorList>
            <person name="Seuylemezian A."/>
            <person name="Cooper K."/>
            <person name="Vaishampayan P."/>
        </authorList>
    </citation>
    <scope>NUCLEOTIDE SEQUENCE [LARGE SCALE GENOMIC DNA]</scope>
    <source>
        <strain evidence="2 3">V32-6</strain>
    </source>
</reference>
<protein>
    <recommendedName>
        <fullName evidence="4">Metal-dependent hydrolase</fullName>
    </recommendedName>
</protein>
<feature type="transmembrane region" description="Helical" evidence="1">
    <location>
        <begin position="108"/>
        <end position="127"/>
    </location>
</feature>
<evidence type="ECO:0000313" key="3">
    <source>
        <dbReference type="Proteomes" id="UP000234950"/>
    </source>
</evidence>
<name>A0A2N5HAF4_9BACI</name>